<comment type="caution">
    <text evidence="2">The sequence shown here is derived from an EMBL/GenBank/DDBJ whole genome shotgun (WGS) entry which is preliminary data.</text>
</comment>
<proteinExistence type="predicted"/>
<evidence type="ECO:0000259" key="1">
    <source>
        <dbReference type="Pfam" id="PF05239"/>
    </source>
</evidence>
<dbReference type="Gene3D" id="2.30.30.240">
    <property type="entry name" value="PRC-barrel domain"/>
    <property type="match status" value="1"/>
</dbReference>
<evidence type="ECO:0000313" key="3">
    <source>
        <dbReference type="Proteomes" id="UP000030014"/>
    </source>
</evidence>
<dbReference type="NCBIfam" id="TIGR02888">
    <property type="entry name" value="spore_YlmC_YmxH"/>
    <property type="match status" value="1"/>
</dbReference>
<feature type="domain" description="PRC-barrel" evidence="1">
    <location>
        <begin position="5"/>
        <end position="81"/>
    </location>
</feature>
<dbReference type="PANTHER" id="PTHR40061">
    <property type="entry name" value="SPORULATION PROTEIN YLMC-RELATED"/>
    <property type="match status" value="1"/>
</dbReference>
<gene>
    <name evidence="2" type="ORF">Z955_08925</name>
</gene>
<dbReference type="InterPro" id="IPR014238">
    <property type="entry name" value="Spore_YlmC/YmxH"/>
</dbReference>
<name>A0A0A0IDR2_CLOBO</name>
<reference evidence="2 3" key="1">
    <citation type="submission" date="2014-01" db="EMBL/GenBank/DDBJ databases">
        <title>Plasmidome dynamics in the species complex Clostridium novyi sensu lato converts strains of independent lineages into distinctly different pathogens.</title>
        <authorList>
            <person name="Skarin H."/>
            <person name="Segerman B."/>
        </authorList>
    </citation>
    <scope>NUCLEOTIDE SEQUENCE [LARGE SCALE GENOMIC DNA]</scope>
    <source>
        <strain evidence="2 3">DC5</strain>
    </source>
</reference>
<dbReference type="EMBL" id="JDRY01000039">
    <property type="protein sequence ID" value="KGM99097.1"/>
    <property type="molecule type" value="Genomic_DNA"/>
</dbReference>
<dbReference type="InterPro" id="IPR027275">
    <property type="entry name" value="PRC-brl_dom"/>
</dbReference>
<dbReference type="PANTHER" id="PTHR40061:SF1">
    <property type="entry name" value="SPORULATION PROTEIN YLMC-RELATED"/>
    <property type="match status" value="1"/>
</dbReference>
<dbReference type="AlphaFoldDB" id="A0A0A0IDR2"/>
<evidence type="ECO:0000313" key="2">
    <source>
        <dbReference type="EMBL" id="KGM99097.1"/>
    </source>
</evidence>
<protein>
    <submittedName>
        <fullName evidence="2">Photosystem reaction center subunit H</fullName>
    </submittedName>
</protein>
<dbReference type="Proteomes" id="UP000030014">
    <property type="component" value="Unassembled WGS sequence"/>
</dbReference>
<accession>A0A0A0IDR2</accession>
<dbReference type="InterPro" id="IPR011033">
    <property type="entry name" value="PRC_barrel-like_sf"/>
</dbReference>
<sequence length="91" mass="10761">MNEKVKLYSEIENYEIININNGEKYNYVYNNDIIIDEEGNLKLLIINDNNTGFRFFKSESFLEVPWEYVNKIGAKTIIIDVEENGLKKSYK</sequence>
<dbReference type="Pfam" id="PF05239">
    <property type="entry name" value="PRC"/>
    <property type="match status" value="1"/>
</dbReference>
<organism evidence="2 3">
    <name type="scientific">Clostridium botulinum C/D str. DC5</name>
    <dbReference type="NCBI Taxonomy" id="1443128"/>
    <lineage>
        <taxon>Bacteria</taxon>
        <taxon>Bacillati</taxon>
        <taxon>Bacillota</taxon>
        <taxon>Clostridia</taxon>
        <taxon>Eubacteriales</taxon>
        <taxon>Clostridiaceae</taxon>
        <taxon>Clostridium</taxon>
    </lineage>
</organism>
<dbReference type="SUPFAM" id="SSF50346">
    <property type="entry name" value="PRC-barrel domain"/>
    <property type="match status" value="1"/>
</dbReference>
<dbReference type="RefSeq" id="WP_013725638.1">
    <property type="nucleotide sequence ID" value="NZ_JDRY01000039.1"/>
</dbReference>